<keyword evidence="2" id="KW-1185">Reference proteome</keyword>
<comment type="caution">
    <text evidence="1">The sequence shown here is derived from an EMBL/GenBank/DDBJ whole genome shotgun (WGS) entry which is preliminary data.</text>
</comment>
<reference evidence="1" key="1">
    <citation type="journal article" date="2023" name="Access Microbiol">
        <title>De-novo genome assembly for Akanthomyces muscarius, a biocontrol agent of insect agricultural pests.</title>
        <authorList>
            <person name="Erdos Z."/>
            <person name="Studholme D.J."/>
            <person name="Raymond B."/>
            <person name="Sharma M."/>
        </authorList>
    </citation>
    <scope>NUCLEOTIDE SEQUENCE</scope>
    <source>
        <strain evidence="1">Ve6</strain>
    </source>
</reference>
<sequence length="120" mass="13570">MDTSTYEHLCRVLMQMVVAIVTQSQVAQHKAQVVTEGGGVDARRRLQDLAAYCTCDPAPRVLRGGQHRGPCKQHARYNAGRSARGSDVAMPHLHDRSLHYGRWHWVARVKLLCWVEGLRK</sequence>
<evidence type="ECO:0000313" key="1">
    <source>
        <dbReference type="EMBL" id="KAJ4150614.1"/>
    </source>
</evidence>
<dbReference type="AlphaFoldDB" id="A0A9W8Q906"/>
<accession>A0A9W8Q906</accession>
<dbReference type="KEGG" id="amus:LMH87_011356"/>
<evidence type="ECO:0000313" key="2">
    <source>
        <dbReference type="Proteomes" id="UP001144673"/>
    </source>
</evidence>
<gene>
    <name evidence="1" type="ORF">LMH87_011356</name>
</gene>
<proteinExistence type="predicted"/>
<dbReference type="EMBL" id="JAJHUN010000009">
    <property type="protein sequence ID" value="KAJ4150614.1"/>
    <property type="molecule type" value="Genomic_DNA"/>
</dbReference>
<dbReference type="Proteomes" id="UP001144673">
    <property type="component" value="Chromosome 4"/>
</dbReference>
<dbReference type="RefSeq" id="XP_056052328.1">
    <property type="nucleotide sequence ID" value="XM_056200484.1"/>
</dbReference>
<organism evidence="1 2">
    <name type="scientific">Akanthomyces muscarius</name>
    <name type="common">Entomopathogenic fungus</name>
    <name type="synonym">Lecanicillium muscarium</name>
    <dbReference type="NCBI Taxonomy" id="2231603"/>
    <lineage>
        <taxon>Eukaryota</taxon>
        <taxon>Fungi</taxon>
        <taxon>Dikarya</taxon>
        <taxon>Ascomycota</taxon>
        <taxon>Pezizomycotina</taxon>
        <taxon>Sordariomycetes</taxon>
        <taxon>Hypocreomycetidae</taxon>
        <taxon>Hypocreales</taxon>
        <taxon>Cordycipitaceae</taxon>
        <taxon>Akanthomyces</taxon>
    </lineage>
</organism>
<protein>
    <submittedName>
        <fullName evidence="1">Uncharacterized protein</fullName>
    </submittedName>
</protein>
<name>A0A9W8Q906_AKAMU</name>
<dbReference type="GeneID" id="80898515"/>